<feature type="region of interest" description="Disordered" evidence="1">
    <location>
        <begin position="260"/>
        <end position="284"/>
    </location>
</feature>
<name>A0ABT3GNW3_9BACT</name>
<dbReference type="Proteomes" id="UP001320876">
    <property type="component" value="Unassembled WGS sequence"/>
</dbReference>
<organism evidence="4 5">
    <name type="scientific">Luteolibacter arcticus</name>
    <dbReference type="NCBI Taxonomy" id="1581411"/>
    <lineage>
        <taxon>Bacteria</taxon>
        <taxon>Pseudomonadati</taxon>
        <taxon>Verrucomicrobiota</taxon>
        <taxon>Verrucomicrobiia</taxon>
        <taxon>Verrucomicrobiales</taxon>
        <taxon>Verrucomicrobiaceae</taxon>
        <taxon>Luteolibacter</taxon>
    </lineage>
</organism>
<reference evidence="4 5" key="1">
    <citation type="submission" date="2022-10" db="EMBL/GenBank/DDBJ databases">
        <title>Luteolibacter arcticus strain CCTCC AB 2014275, whole genome shotgun sequencing project.</title>
        <authorList>
            <person name="Zhao G."/>
            <person name="Shen L."/>
        </authorList>
    </citation>
    <scope>NUCLEOTIDE SEQUENCE [LARGE SCALE GENOMIC DNA]</scope>
    <source>
        <strain evidence="4 5">CCTCC AB 2014275</strain>
    </source>
</reference>
<dbReference type="SUPFAM" id="SSF48695">
    <property type="entry name" value="Multiheme cytochromes"/>
    <property type="match status" value="1"/>
</dbReference>
<keyword evidence="2" id="KW-0472">Membrane</keyword>
<dbReference type="EMBL" id="JAPDDT010000012">
    <property type="protein sequence ID" value="MCW1925187.1"/>
    <property type="molecule type" value="Genomic_DNA"/>
</dbReference>
<evidence type="ECO:0000256" key="2">
    <source>
        <dbReference type="SAM" id="Phobius"/>
    </source>
</evidence>
<dbReference type="Gene3D" id="3.90.10.10">
    <property type="entry name" value="Cytochrome C3"/>
    <property type="match status" value="3"/>
</dbReference>
<protein>
    <submittedName>
        <fullName evidence="4">Cytochrome c3 family protein</fullName>
    </submittedName>
</protein>
<evidence type="ECO:0000313" key="5">
    <source>
        <dbReference type="Proteomes" id="UP001320876"/>
    </source>
</evidence>
<dbReference type="Pfam" id="PF14522">
    <property type="entry name" value="Cytochrome_C7"/>
    <property type="match status" value="1"/>
</dbReference>
<dbReference type="PANTHER" id="PTHR39425">
    <property type="entry name" value="LIPOPROTEIN CYTOCHROME C"/>
    <property type="match status" value="1"/>
</dbReference>
<dbReference type="PANTHER" id="PTHR39425:SF1">
    <property type="entry name" value="CYTOCHROME C7-LIKE DOMAIN-CONTAINING PROTEIN"/>
    <property type="match status" value="1"/>
</dbReference>
<gene>
    <name evidence="4" type="ORF">OKA05_21685</name>
</gene>
<evidence type="ECO:0000259" key="3">
    <source>
        <dbReference type="Pfam" id="PF14522"/>
    </source>
</evidence>
<evidence type="ECO:0000256" key="1">
    <source>
        <dbReference type="SAM" id="MobiDB-lite"/>
    </source>
</evidence>
<keyword evidence="5" id="KW-1185">Reference proteome</keyword>
<accession>A0ABT3GNW3</accession>
<feature type="transmembrane region" description="Helical" evidence="2">
    <location>
        <begin position="106"/>
        <end position="124"/>
    </location>
</feature>
<dbReference type="CDD" id="cd08168">
    <property type="entry name" value="Cytochrom_C3"/>
    <property type="match status" value="1"/>
</dbReference>
<comment type="caution">
    <text evidence="4">The sequence shown here is derived from an EMBL/GenBank/DDBJ whole genome shotgun (WGS) entry which is preliminary data.</text>
</comment>
<sequence>MSDPHPTPEFPEKDYIRPNHDWACGRTCQGGSCSVGPSPRGKCRATYECAPRLETKPGESKGHWMCTRAKSAGGTCDKGPFPDGTCCNAVPKCQPRLTLRGIRKRVTLVTILASLIALYIGIGGSRRDDFINPGPISSVHASDHFTKRHAAMSGDQSSCAACHASAGKDGGQWHVQAVEAFKQGLAPHDWTRKGPLEASPMDQSCLACHQGMDFHQANMPSQFACHACHKEHVTDGAMPEVDSGLCISCHGDATLMAKAREQAKGAHSTPAEDSGSVAPPRQRPATGYTEVINSFHTDHPEFRQLRDLEPGQVRDTNPLKFNHAYHLKDGGLPFPPPSTEQLDCRHCHERDARGEYQRPITYSQHCATCHPLKFDPGTSDETHLGLLLPHGDPYYVRAFVRSLPIQYAEYARTQEGITQAEALKKYVDSKVANLEGSYQQSGEFLERAVFFADHESKLPDGRQTPFNGCATCHEVTDPKDTNGTPGIAKPATPERWMTLGSFNHDLHSKGFKCADCHNVTVSEKTSDLNLPSIKRCVDCHSPKGGIDHRCTSCHTYHHAKGSLFGDPVKAAPAK</sequence>
<feature type="domain" description="Cytochrome c7-like" evidence="3">
    <location>
        <begin position="501"/>
        <end position="555"/>
    </location>
</feature>
<dbReference type="InterPro" id="IPR029467">
    <property type="entry name" value="Cyt_c7-like"/>
</dbReference>
<dbReference type="RefSeq" id="WP_264489293.1">
    <property type="nucleotide sequence ID" value="NZ_JAPDDT010000012.1"/>
</dbReference>
<proteinExistence type="predicted"/>
<keyword evidence="2" id="KW-0812">Transmembrane</keyword>
<keyword evidence="2" id="KW-1133">Transmembrane helix</keyword>
<evidence type="ECO:0000313" key="4">
    <source>
        <dbReference type="EMBL" id="MCW1925187.1"/>
    </source>
</evidence>
<dbReference type="InterPro" id="IPR036280">
    <property type="entry name" value="Multihaem_cyt_sf"/>
</dbReference>